<feature type="domain" description="PDZ" evidence="4">
    <location>
        <begin position="309"/>
        <end position="377"/>
    </location>
</feature>
<dbReference type="PRINTS" id="PR00834">
    <property type="entry name" value="PROTEASES2C"/>
</dbReference>
<dbReference type="CDD" id="cd23081">
    <property type="entry name" value="cpPDZ_EcRseP-like"/>
    <property type="match status" value="1"/>
</dbReference>
<keyword evidence="3" id="KW-0378">Hydrolase</keyword>
<dbReference type="PROSITE" id="PS50106">
    <property type="entry name" value="PDZ"/>
    <property type="match status" value="1"/>
</dbReference>
<dbReference type="SUPFAM" id="SSF50494">
    <property type="entry name" value="Trypsin-like serine proteases"/>
    <property type="match status" value="1"/>
</dbReference>
<dbReference type="InterPro" id="IPR001478">
    <property type="entry name" value="PDZ"/>
</dbReference>
<protein>
    <submittedName>
        <fullName evidence="5">Peptidase S1C</fullName>
    </submittedName>
</protein>
<proteinExistence type="inferred from homology"/>
<name>W7TPI5_9STRA</name>
<evidence type="ECO:0000256" key="3">
    <source>
        <dbReference type="ARBA" id="ARBA00022801"/>
    </source>
</evidence>
<dbReference type="AlphaFoldDB" id="W7TPI5"/>
<dbReference type="EMBL" id="AZIL01000356">
    <property type="protein sequence ID" value="EWM27937.1"/>
    <property type="molecule type" value="Genomic_DNA"/>
</dbReference>
<evidence type="ECO:0000256" key="1">
    <source>
        <dbReference type="ARBA" id="ARBA00010541"/>
    </source>
</evidence>
<reference evidence="5 6" key="1">
    <citation type="journal article" date="2014" name="Mol. Plant">
        <title>Chromosome Scale Genome Assembly and Transcriptome Profiling of Nannochloropsis gaditana in Nitrogen Depletion.</title>
        <authorList>
            <person name="Corteggiani Carpinelli E."/>
            <person name="Telatin A."/>
            <person name="Vitulo N."/>
            <person name="Forcato C."/>
            <person name="D'Angelo M."/>
            <person name="Schiavon R."/>
            <person name="Vezzi A."/>
            <person name="Giacometti G.M."/>
            <person name="Morosinotto T."/>
            <person name="Valle G."/>
        </authorList>
    </citation>
    <scope>NUCLEOTIDE SEQUENCE [LARGE SCALE GENOMIC DNA]</scope>
    <source>
        <strain evidence="5 6">B-31</strain>
    </source>
</reference>
<dbReference type="SUPFAM" id="SSF50156">
    <property type="entry name" value="PDZ domain-like"/>
    <property type="match status" value="1"/>
</dbReference>
<dbReference type="InterPro" id="IPR009003">
    <property type="entry name" value="Peptidase_S1_PA"/>
</dbReference>
<dbReference type="Gene3D" id="2.40.10.120">
    <property type="match status" value="1"/>
</dbReference>
<dbReference type="SMART" id="SM00228">
    <property type="entry name" value="PDZ"/>
    <property type="match status" value="1"/>
</dbReference>
<gene>
    <name evidence="5" type="ORF">Naga_100008g110</name>
</gene>
<accession>W7TPI5</accession>
<dbReference type="Pfam" id="PF13180">
    <property type="entry name" value="PDZ_2"/>
    <property type="match status" value="1"/>
</dbReference>
<dbReference type="Gene3D" id="2.30.42.10">
    <property type="match status" value="1"/>
</dbReference>
<keyword evidence="6" id="KW-1185">Reference proteome</keyword>
<organism evidence="5 6">
    <name type="scientific">Nannochloropsis gaditana</name>
    <dbReference type="NCBI Taxonomy" id="72520"/>
    <lineage>
        <taxon>Eukaryota</taxon>
        <taxon>Sar</taxon>
        <taxon>Stramenopiles</taxon>
        <taxon>Ochrophyta</taxon>
        <taxon>Eustigmatophyceae</taxon>
        <taxon>Eustigmatales</taxon>
        <taxon>Monodopsidaceae</taxon>
        <taxon>Nannochloropsis</taxon>
    </lineage>
</organism>
<evidence type="ECO:0000313" key="5">
    <source>
        <dbReference type="EMBL" id="EWM27937.1"/>
    </source>
</evidence>
<sequence>MRTPLLAPTLRYVGVNRLHGENLILRGCLHAPFPHYFAELPACTSYLLRAITCHALFSPVSYPCSAHFFFANHLFPSCSPSVCRVPQPLPPKGSAHGNGLGRYFVADAVEAAAPAVANITVNIRFHAGRWTPTYATQSGSGFVISEDGLVVTNAHVIASSMGGDEPVMITLTDGRKFSGKVHSIDARTDVALLQADTQGAKLPVARIGQSSNLRPGEWVVALGSPQGLANTVTVGIVSTVARLGSELGLMHTRAEYIQTDAAINAGNSGGPLVNLDGEVVGINSMKLEYSDGIGFAIPIDSAFQVVQQLIKYKRVRRPYVGLSFRLVNVEGAEGERAGEKELGMLVLEVKAGSPAEKAGLQEGDVVIEIDGSRVKGLGDVTEKIGLEPEKTFTVKVMRHGQRYPLMMSVTSVADERKR</sequence>
<dbReference type="OrthoDB" id="4217619at2759"/>
<evidence type="ECO:0000259" key="4">
    <source>
        <dbReference type="PROSITE" id="PS50106"/>
    </source>
</evidence>
<comment type="similarity">
    <text evidence="1">Belongs to the peptidase S1C family.</text>
</comment>
<dbReference type="GO" id="GO:0006508">
    <property type="term" value="P:proteolysis"/>
    <property type="evidence" value="ECO:0007669"/>
    <property type="project" value="UniProtKB-KW"/>
</dbReference>
<dbReference type="PANTHER" id="PTHR22939:SF129">
    <property type="entry name" value="SERINE PROTEASE HTRA2, MITOCHONDRIAL"/>
    <property type="match status" value="1"/>
</dbReference>
<dbReference type="GO" id="GO:0004252">
    <property type="term" value="F:serine-type endopeptidase activity"/>
    <property type="evidence" value="ECO:0007669"/>
    <property type="project" value="InterPro"/>
</dbReference>
<dbReference type="Pfam" id="PF13365">
    <property type="entry name" value="Trypsin_2"/>
    <property type="match status" value="1"/>
</dbReference>
<evidence type="ECO:0000256" key="2">
    <source>
        <dbReference type="ARBA" id="ARBA00022670"/>
    </source>
</evidence>
<dbReference type="Proteomes" id="UP000019335">
    <property type="component" value="Chromosome 5"/>
</dbReference>
<dbReference type="PANTHER" id="PTHR22939">
    <property type="entry name" value="SERINE PROTEASE FAMILY S1C HTRA-RELATED"/>
    <property type="match status" value="1"/>
</dbReference>
<keyword evidence="2" id="KW-0645">Protease</keyword>
<evidence type="ECO:0000313" key="6">
    <source>
        <dbReference type="Proteomes" id="UP000019335"/>
    </source>
</evidence>
<comment type="caution">
    <text evidence="5">The sequence shown here is derived from an EMBL/GenBank/DDBJ whole genome shotgun (WGS) entry which is preliminary data.</text>
</comment>
<dbReference type="InterPro" id="IPR001940">
    <property type="entry name" value="Peptidase_S1C"/>
</dbReference>
<dbReference type="InterPro" id="IPR036034">
    <property type="entry name" value="PDZ_sf"/>
</dbReference>